<evidence type="ECO:0000256" key="1">
    <source>
        <dbReference type="SAM" id="SignalP"/>
    </source>
</evidence>
<protein>
    <recommendedName>
        <fullName evidence="4">Ig-like domain-containing protein</fullName>
    </recommendedName>
</protein>
<evidence type="ECO:0008006" key="4">
    <source>
        <dbReference type="Google" id="ProtNLM"/>
    </source>
</evidence>
<name>A0A147EY13_MICTE</name>
<comment type="caution">
    <text evidence="2">The sequence shown here is derived from an EMBL/GenBank/DDBJ whole genome shotgun (WGS) entry which is preliminary data.</text>
</comment>
<dbReference type="AlphaFoldDB" id="A0A147EY13"/>
<gene>
    <name evidence="2" type="ORF">NS220_07300</name>
</gene>
<feature type="chain" id="PRO_5007544768" description="Ig-like domain-containing protein" evidence="1">
    <location>
        <begin position="37"/>
        <end position="596"/>
    </location>
</feature>
<accession>A0A147EY13</accession>
<dbReference type="PATRIC" id="fig|2033.6.peg.2457"/>
<evidence type="ECO:0000313" key="3">
    <source>
        <dbReference type="Proteomes" id="UP000075025"/>
    </source>
</evidence>
<evidence type="ECO:0000313" key="2">
    <source>
        <dbReference type="EMBL" id="KTR95001.1"/>
    </source>
</evidence>
<dbReference type="OrthoDB" id="9761789at2"/>
<dbReference type="Proteomes" id="UP000075025">
    <property type="component" value="Unassembled WGS sequence"/>
</dbReference>
<keyword evidence="1" id="KW-0732">Signal</keyword>
<proteinExistence type="predicted"/>
<organism evidence="2 3">
    <name type="scientific">Microbacterium testaceum</name>
    <name type="common">Aureobacterium testaceum</name>
    <name type="synonym">Brevibacterium testaceum</name>
    <dbReference type="NCBI Taxonomy" id="2033"/>
    <lineage>
        <taxon>Bacteria</taxon>
        <taxon>Bacillati</taxon>
        <taxon>Actinomycetota</taxon>
        <taxon>Actinomycetes</taxon>
        <taxon>Micrococcales</taxon>
        <taxon>Microbacteriaceae</taxon>
        <taxon>Microbacterium</taxon>
    </lineage>
</organism>
<dbReference type="RefSeq" id="WP_058623417.1">
    <property type="nucleotide sequence ID" value="NZ_LDRT01000043.1"/>
</dbReference>
<feature type="signal peptide" evidence="1">
    <location>
        <begin position="1"/>
        <end position="36"/>
    </location>
</feature>
<dbReference type="EMBL" id="LDRT01000043">
    <property type="protein sequence ID" value="KTR95001.1"/>
    <property type="molecule type" value="Genomic_DNA"/>
</dbReference>
<dbReference type="Gene3D" id="2.60.40.2700">
    <property type="match status" value="5"/>
</dbReference>
<reference evidence="2 3" key="1">
    <citation type="journal article" date="2016" name="Front. Microbiol.">
        <title>Genomic Resource of Rice Seed Associated Bacteria.</title>
        <authorList>
            <person name="Midha S."/>
            <person name="Bansal K."/>
            <person name="Sharma S."/>
            <person name="Kumar N."/>
            <person name="Patil P.P."/>
            <person name="Chaudhry V."/>
            <person name="Patil P.B."/>
        </authorList>
    </citation>
    <scope>NUCLEOTIDE SEQUENCE [LARGE SCALE GENOMIC DNA]</scope>
    <source>
        <strain evidence="2 3">NS220</strain>
    </source>
</reference>
<sequence length="596" mass="61123">MNTRERAPRTRRLGVFLASLVLVVTGAVVAPQAAFADDSYVPPTLSGDCTVDSTVTLDLGTLPPDAVKSTFEWSSVPQRNKYGDPPIRYGSSDLSFTIPASAGYRVLYPGITYWYDEGDGLLYADEVKRPSCVVQPAPGAVSTSPPVVNGTVRAGETLTATPGEWSETDGWSYSYQWTGGPDRPKKDTNKQKLTLDAGYIGSVLTLTVTANKQGYVPGTASVTLPPVGIGAAPAPTDGPYARGSGQVGSPLQVDYGTWAPSNLTYTCGWYAGSTQLSSACSAYTPVPADLGKDIVVKVTGSRQGYAAGTAHSSAPVRVTAGPAATVTRTPAINGTTTVGQTVTLDQGDWNLPPNAKFSYQWLRDGSPVSGRTSGAYAIGADDGGKRLSVVVTVTAAGYTTATATTSPTAPVGKGPRPVATAAPKISGTAAVGRTLTATAGSWSKSGLTFKYTWLRNGVAIDGVTGSSLKLTSADLGTAISVRVTATSTAWETNTATSGTTSKVAQGAAPKVLTVPKISGVAAVGKKLTVSTGSWSLPSLTYTYQWLSNGNPIPGATSSSYTVKSSQSGKVITVKVVATRAGYAPGAAITAGTSPIK</sequence>